<dbReference type="HAMAP" id="MF_00445">
    <property type="entry name" value="NDH1_NuoN_1"/>
    <property type="match status" value="1"/>
</dbReference>
<comment type="catalytic activity">
    <reaction evidence="5">
        <text>a quinone + NADH + 5 H(+)(in) = a quinol + NAD(+) + 4 H(+)(out)</text>
        <dbReference type="Rhea" id="RHEA:57888"/>
        <dbReference type="ChEBI" id="CHEBI:15378"/>
        <dbReference type="ChEBI" id="CHEBI:24646"/>
        <dbReference type="ChEBI" id="CHEBI:57540"/>
        <dbReference type="ChEBI" id="CHEBI:57945"/>
        <dbReference type="ChEBI" id="CHEBI:132124"/>
    </reaction>
</comment>
<evidence type="ECO:0000256" key="6">
    <source>
        <dbReference type="RuleBase" id="RU000320"/>
    </source>
</evidence>
<evidence type="ECO:0000256" key="4">
    <source>
        <dbReference type="ARBA" id="ARBA00023136"/>
    </source>
</evidence>
<dbReference type="InterPro" id="IPR001750">
    <property type="entry name" value="ND/Mrp_TM"/>
</dbReference>
<gene>
    <name evidence="5" type="primary">nuoN</name>
    <name evidence="8" type="ORF">GBK04_12660</name>
</gene>
<reference evidence="8 9" key="1">
    <citation type="submission" date="2019-10" db="EMBL/GenBank/DDBJ databases">
        <title>Draft Genome Sequence of Cytophagaceae sp. SJW1-29.</title>
        <authorList>
            <person name="Choi A."/>
        </authorList>
    </citation>
    <scope>NUCLEOTIDE SEQUENCE [LARGE SCALE GENOMIC DNA]</scope>
    <source>
        <strain evidence="8 9">SJW1-29</strain>
    </source>
</reference>
<dbReference type="Pfam" id="PF00361">
    <property type="entry name" value="Proton_antipo_M"/>
    <property type="match status" value="1"/>
</dbReference>
<feature type="transmembrane region" description="Helical" evidence="5">
    <location>
        <begin position="211"/>
        <end position="236"/>
    </location>
</feature>
<comment type="subcellular location">
    <subcellularLocation>
        <location evidence="5">Cell membrane</location>
        <topology evidence="5">Multi-pass membrane protein</topology>
    </subcellularLocation>
    <subcellularLocation>
        <location evidence="1">Endomembrane system</location>
        <topology evidence="1">Multi-pass membrane protein</topology>
    </subcellularLocation>
    <subcellularLocation>
        <location evidence="6">Membrane</location>
        <topology evidence="6">Multi-pass membrane protein</topology>
    </subcellularLocation>
</comment>
<protein>
    <recommendedName>
        <fullName evidence="5">NADH-quinone oxidoreductase subunit N</fullName>
        <ecNumber evidence="5">7.1.1.-</ecNumber>
    </recommendedName>
    <alternativeName>
        <fullName evidence="5">NADH dehydrogenase I subunit N</fullName>
    </alternativeName>
    <alternativeName>
        <fullName evidence="5">NDH-1 subunit N</fullName>
    </alternativeName>
</protein>
<keyword evidence="4 5" id="KW-0472">Membrane</keyword>
<comment type="function">
    <text evidence="5">NDH-1 shuttles electrons from NADH, via FMN and iron-sulfur (Fe-S) centers, to quinones in the respiratory chain. The immediate electron acceptor for the enzyme in this species is believed to be a menaquinone. Couples the redox reaction to proton translocation (for every two electrons transferred, four hydrogen ions are translocated across the cytoplasmic membrane), and thus conserves the redox energy in a proton gradient.</text>
</comment>
<dbReference type="EMBL" id="WHLY01000002">
    <property type="protein sequence ID" value="MPR34186.1"/>
    <property type="molecule type" value="Genomic_DNA"/>
</dbReference>
<keyword evidence="9" id="KW-1185">Reference proteome</keyword>
<dbReference type="GO" id="GO:0008137">
    <property type="term" value="F:NADH dehydrogenase (ubiquinone) activity"/>
    <property type="evidence" value="ECO:0007669"/>
    <property type="project" value="InterPro"/>
</dbReference>
<dbReference type="InterPro" id="IPR010096">
    <property type="entry name" value="NADH-Q_OxRdtase_suN/2"/>
</dbReference>
<dbReference type="Proteomes" id="UP000479293">
    <property type="component" value="Unassembled WGS sequence"/>
</dbReference>
<evidence type="ECO:0000256" key="3">
    <source>
        <dbReference type="ARBA" id="ARBA00022989"/>
    </source>
</evidence>
<dbReference type="GO" id="GO:0048038">
    <property type="term" value="F:quinone binding"/>
    <property type="evidence" value="ECO:0007669"/>
    <property type="project" value="UniProtKB-KW"/>
</dbReference>
<name>A0A7C9F6D5_9BACT</name>
<keyword evidence="2 5" id="KW-0812">Transmembrane</keyword>
<feature type="transmembrane region" description="Helical" evidence="5">
    <location>
        <begin position="413"/>
        <end position="433"/>
    </location>
</feature>
<comment type="subunit">
    <text evidence="5">NDH-1 is composed of 14 different subunits. Subunits NuoA, H, J, K, L, M, N constitute the membrane sector of the complex.</text>
</comment>
<keyword evidence="5" id="KW-0813">Transport</keyword>
<evidence type="ECO:0000256" key="1">
    <source>
        <dbReference type="ARBA" id="ARBA00004127"/>
    </source>
</evidence>
<dbReference type="GO" id="GO:0050136">
    <property type="term" value="F:NADH dehydrogenase (quinone) (non-electrogenic) activity"/>
    <property type="evidence" value="ECO:0007669"/>
    <property type="project" value="UniProtKB-UniRule"/>
</dbReference>
<evidence type="ECO:0000259" key="7">
    <source>
        <dbReference type="Pfam" id="PF00361"/>
    </source>
</evidence>
<feature type="transmembrane region" description="Helical" evidence="5">
    <location>
        <begin position="275"/>
        <end position="296"/>
    </location>
</feature>
<keyword evidence="5" id="KW-1003">Cell membrane</keyword>
<proteinExistence type="inferred from homology"/>
<dbReference type="AlphaFoldDB" id="A0A7C9F6D5"/>
<feature type="transmembrane region" description="Helical" evidence="5">
    <location>
        <begin position="331"/>
        <end position="351"/>
    </location>
</feature>
<evidence type="ECO:0000256" key="2">
    <source>
        <dbReference type="ARBA" id="ARBA00022692"/>
    </source>
</evidence>
<feature type="domain" description="NADH:quinone oxidoreductase/Mrp antiporter transmembrane" evidence="7">
    <location>
        <begin position="133"/>
        <end position="408"/>
    </location>
</feature>
<feature type="transmembrane region" description="Helical" evidence="5">
    <location>
        <begin position="453"/>
        <end position="473"/>
    </location>
</feature>
<feature type="transmembrane region" description="Helical" evidence="5">
    <location>
        <begin position="86"/>
        <end position="104"/>
    </location>
</feature>
<comment type="similarity">
    <text evidence="5">Belongs to the complex I subunit 2 family.</text>
</comment>
<dbReference type="EC" id="7.1.1.-" evidence="5"/>
<feature type="transmembrane region" description="Helical" evidence="5">
    <location>
        <begin position="12"/>
        <end position="33"/>
    </location>
</feature>
<feature type="transmembrane region" description="Helical" evidence="5">
    <location>
        <begin position="45"/>
        <end position="66"/>
    </location>
</feature>
<feature type="transmembrane region" description="Helical" evidence="5">
    <location>
        <begin position="116"/>
        <end position="133"/>
    </location>
</feature>
<sequence>MYLNEQLIHIGQSLAGIVPELFLALFLLIYLIAELLLHRYVNKDIMGRILFITTLAGAVLALGFVLGQWGETPGFRFHSMLFLDNIAVFFKLLVIGAWIFTLLHIRIVDYDFPTELNALLIAATLGLCLLCMATHWLSVYIALELVSVSSYLLVALSPSKKAAEGSLKYLLFGAISSAIMLYGISLIYGLTGTLDFTDPAMRFELARKVPFVMYTAIFMTFGGILFKLSLVPFHVWAPDVYEATPTPLVSFLSVAPKAAVLLVLMRAVSALPTELLPLLGGIALISIIIGNVAALWQQNARRLLAYSSIAQAGYLIIGIVAFTALGFESATFYMAAYLLLNMGAFLLIDLLRPRSQTILSEYAGLGKKHIWIASTLTLIMVALAGLPPTVGFTAKWLVFSALWDSYQAQGQPWLMWLLIVGIINAAISLAYYLRLPYLLFFKPALSQPIKPRFPVTVNIIVGTLLAAILLLFFKPEFLMVWIRTMSL</sequence>
<keyword evidence="3 5" id="KW-1133">Transmembrane helix</keyword>
<comment type="caution">
    <text evidence="8">The sequence shown here is derived from an EMBL/GenBank/DDBJ whole genome shotgun (WGS) entry which is preliminary data.</text>
</comment>
<keyword evidence="5" id="KW-1278">Translocase</keyword>
<feature type="transmembrane region" description="Helical" evidence="5">
    <location>
        <begin position="371"/>
        <end position="393"/>
    </location>
</feature>
<keyword evidence="5" id="KW-0874">Quinone</keyword>
<keyword evidence="5" id="KW-0520">NAD</keyword>
<accession>A0A7C9F6D5</accession>
<dbReference type="GO" id="GO:0012505">
    <property type="term" value="C:endomembrane system"/>
    <property type="evidence" value="ECO:0007669"/>
    <property type="project" value="UniProtKB-SubCell"/>
</dbReference>
<evidence type="ECO:0000256" key="5">
    <source>
        <dbReference type="HAMAP-Rule" id="MF_00445"/>
    </source>
</evidence>
<evidence type="ECO:0000313" key="9">
    <source>
        <dbReference type="Proteomes" id="UP000479293"/>
    </source>
</evidence>
<dbReference type="GO" id="GO:0005886">
    <property type="term" value="C:plasma membrane"/>
    <property type="evidence" value="ECO:0007669"/>
    <property type="project" value="UniProtKB-SubCell"/>
</dbReference>
<organism evidence="8 9">
    <name type="scientific">Salmonirosea aquatica</name>
    <dbReference type="NCBI Taxonomy" id="2654236"/>
    <lineage>
        <taxon>Bacteria</taxon>
        <taxon>Pseudomonadati</taxon>
        <taxon>Bacteroidota</taxon>
        <taxon>Cytophagia</taxon>
        <taxon>Cytophagales</taxon>
        <taxon>Spirosomataceae</taxon>
        <taxon>Salmonirosea</taxon>
    </lineage>
</organism>
<dbReference type="GO" id="GO:0042773">
    <property type="term" value="P:ATP synthesis coupled electron transport"/>
    <property type="evidence" value="ECO:0007669"/>
    <property type="project" value="InterPro"/>
</dbReference>
<evidence type="ECO:0000313" key="8">
    <source>
        <dbReference type="EMBL" id="MPR34186.1"/>
    </source>
</evidence>
<feature type="transmembrane region" description="Helical" evidence="5">
    <location>
        <begin position="303"/>
        <end position="325"/>
    </location>
</feature>
<feature type="transmembrane region" description="Helical" evidence="5">
    <location>
        <begin position="169"/>
        <end position="191"/>
    </location>
</feature>
<dbReference type="PANTHER" id="PTHR22773">
    <property type="entry name" value="NADH DEHYDROGENASE"/>
    <property type="match status" value="1"/>
</dbReference>